<dbReference type="GO" id="GO:0003824">
    <property type="term" value="F:catalytic activity"/>
    <property type="evidence" value="ECO:0007669"/>
    <property type="project" value="InterPro"/>
</dbReference>
<reference evidence="5 6" key="2">
    <citation type="submission" date="2020-04" db="EMBL/GenBank/DDBJ databases">
        <title>Genome sequencing and assembly of multiple isolates from the Colletotrichum gloeosporioides species complex.</title>
        <authorList>
            <person name="Gan P."/>
            <person name="Shirasu K."/>
        </authorList>
    </citation>
    <scope>NUCLEOTIDE SEQUENCE [LARGE SCALE GENOMIC DNA]</scope>
    <source>
        <strain evidence="5 6">Nara gc5</strain>
    </source>
</reference>
<dbReference type="InterPro" id="IPR007111">
    <property type="entry name" value="NACHT_NTPase"/>
</dbReference>
<evidence type="ECO:0000256" key="3">
    <source>
        <dbReference type="SAM" id="MobiDB-lite"/>
    </source>
</evidence>
<dbReference type="Pfam" id="PF22939">
    <property type="entry name" value="WHD_GPIID"/>
    <property type="match status" value="1"/>
</dbReference>
<gene>
    <name evidence="5" type="ORF">CGGC5_v017170</name>
</gene>
<keyword evidence="2" id="KW-0040">ANK repeat</keyword>
<dbReference type="Gene3D" id="3.40.50.300">
    <property type="entry name" value="P-loop containing nucleotide triphosphate hydrolases"/>
    <property type="match status" value="1"/>
</dbReference>
<dbReference type="Proteomes" id="UP000011096">
    <property type="component" value="Unassembled WGS sequence"/>
</dbReference>
<accession>A0A7J6IDW6</accession>
<evidence type="ECO:0000313" key="5">
    <source>
        <dbReference type="EMBL" id="KAF4474529.1"/>
    </source>
</evidence>
<dbReference type="Gene3D" id="3.40.50.1580">
    <property type="entry name" value="Nucleoside phosphorylase domain"/>
    <property type="match status" value="1"/>
</dbReference>
<dbReference type="RefSeq" id="XP_031877014.1">
    <property type="nucleotide sequence ID" value="XM_032026529.1"/>
</dbReference>
<evidence type="ECO:0000259" key="4">
    <source>
        <dbReference type="PROSITE" id="PS50837"/>
    </source>
</evidence>
<dbReference type="InterPro" id="IPR036770">
    <property type="entry name" value="Ankyrin_rpt-contain_sf"/>
</dbReference>
<keyword evidence="6" id="KW-1185">Reference proteome</keyword>
<dbReference type="OrthoDB" id="1577640at2759"/>
<dbReference type="InterPro" id="IPR035994">
    <property type="entry name" value="Nucleoside_phosphorylase_sf"/>
</dbReference>
<dbReference type="InterPro" id="IPR054471">
    <property type="entry name" value="GPIID_WHD"/>
</dbReference>
<feature type="repeat" description="ANK" evidence="2">
    <location>
        <begin position="824"/>
        <end position="856"/>
    </location>
</feature>
<feature type="region of interest" description="Disordered" evidence="3">
    <location>
        <begin position="189"/>
        <end position="209"/>
    </location>
</feature>
<dbReference type="Gene3D" id="1.25.40.20">
    <property type="entry name" value="Ankyrin repeat-containing domain"/>
    <property type="match status" value="1"/>
</dbReference>
<dbReference type="InterPro" id="IPR053137">
    <property type="entry name" value="NLR-like"/>
</dbReference>
<reference evidence="5 6" key="1">
    <citation type="submission" date="2012-08" db="EMBL/GenBank/DDBJ databases">
        <authorList>
            <person name="Gan P.H.P."/>
            <person name="Ikeda K."/>
            <person name="Irieda H."/>
            <person name="Narusaka M."/>
            <person name="O'Connell R.J."/>
            <person name="Narusaka Y."/>
            <person name="Takano Y."/>
            <person name="Kubo Y."/>
            <person name="Shirasu K."/>
        </authorList>
    </citation>
    <scope>NUCLEOTIDE SEQUENCE [LARGE SCALE GENOMIC DNA]</scope>
    <source>
        <strain evidence="5 6">Nara gc5</strain>
    </source>
</reference>
<dbReference type="PANTHER" id="PTHR46082">
    <property type="entry name" value="ATP/GTP-BINDING PROTEIN-RELATED"/>
    <property type="match status" value="1"/>
</dbReference>
<dbReference type="SUPFAM" id="SSF52540">
    <property type="entry name" value="P-loop containing nucleoside triphosphate hydrolases"/>
    <property type="match status" value="1"/>
</dbReference>
<dbReference type="InParanoid" id="A0A7J6IDW6"/>
<dbReference type="SMART" id="SM00248">
    <property type="entry name" value="ANK"/>
    <property type="match status" value="2"/>
</dbReference>
<dbReference type="Pfam" id="PF01048">
    <property type="entry name" value="PNP_UDP_1"/>
    <property type="match status" value="1"/>
</dbReference>
<dbReference type="SUPFAM" id="SSF48403">
    <property type="entry name" value="Ankyrin repeat"/>
    <property type="match status" value="1"/>
</dbReference>
<organism evidence="5 6">
    <name type="scientific">Colletotrichum fructicola (strain Nara gc5)</name>
    <name type="common">Anthracnose fungus</name>
    <name type="synonym">Colletotrichum gloeosporioides (strain Nara gc5)</name>
    <dbReference type="NCBI Taxonomy" id="1213859"/>
    <lineage>
        <taxon>Eukaryota</taxon>
        <taxon>Fungi</taxon>
        <taxon>Dikarya</taxon>
        <taxon>Ascomycota</taxon>
        <taxon>Pezizomycotina</taxon>
        <taxon>Sordariomycetes</taxon>
        <taxon>Hypocreomycetidae</taxon>
        <taxon>Glomerellales</taxon>
        <taxon>Glomerellaceae</taxon>
        <taxon>Colletotrichum</taxon>
        <taxon>Colletotrichum gloeosporioides species complex</taxon>
    </lineage>
</organism>
<dbReference type="Pfam" id="PF24883">
    <property type="entry name" value="NPHP3_N"/>
    <property type="match status" value="1"/>
</dbReference>
<dbReference type="AlphaFoldDB" id="A0A7J6IDW6"/>
<dbReference type="PROSITE" id="PS50088">
    <property type="entry name" value="ANK_REPEAT"/>
    <property type="match status" value="2"/>
</dbReference>
<dbReference type="EMBL" id="ANPB02000011">
    <property type="protein sequence ID" value="KAF4474529.1"/>
    <property type="molecule type" value="Genomic_DNA"/>
</dbReference>
<dbReference type="PROSITE" id="PS50837">
    <property type="entry name" value="NACHT"/>
    <property type="match status" value="1"/>
</dbReference>
<evidence type="ECO:0000313" key="6">
    <source>
        <dbReference type="Proteomes" id="UP000011096"/>
    </source>
</evidence>
<dbReference type="InterPro" id="IPR027417">
    <property type="entry name" value="P-loop_NTPase"/>
</dbReference>
<dbReference type="GO" id="GO:0009116">
    <property type="term" value="P:nucleoside metabolic process"/>
    <property type="evidence" value="ECO:0007669"/>
    <property type="project" value="InterPro"/>
</dbReference>
<protein>
    <submittedName>
        <fullName evidence="5">Vegetative incompatibility protein HET-E-1</fullName>
    </submittedName>
</protein>
<name>A0A7J6IDW6_COLFN</name>
<evidence type="ECO:0000256" key="1">
    <source>
        <dbReference type="ARBA" id="ARBA00022737"/>
    </source>
</evidence>
<comment type="caution">
    <text evidence="5">The sequence shown here is derived from an EMBL/GenBank/DDBJ whole genome shotgun (WGS) entry which is preliminary data.</text>
</comment>
<dbReference type="InterPro" id="IPR056884">
    <property type="entry name" value="NPHP3-like_N"/>
</dbReference>
<dbReference type="PANTHER" id="PTHR46082:SF11">
    <property type="entry name" value="AAA+ ATPASE DOMAIN-CONTAINING PROTEIN-RELATED"/>
    <property type="match status" value="1"/>
</dbReference>
<feature type="repeat" description="ANK" evidence="2">
    <location>
        <begin position="860"/>
        <end position="889"/>
    </location>
</feature>
<evidence type="ECO:0000256" key="2">
    <source>
        <dbReference type="PROSITE-ProRule" id="PRU00023"/>
    </source>
</evidence>
<proteinExistence type="predicted"/>
<sequence>MADTTKYTVGWICALPTEFNAAKAFLDEKHEDTPSVARRDNNSYALGRIGCHNVVVAVLPDGEYGTTSAAVVAQGMLHSFPNVRIGLMVGIGGGAPSSKHDVRLGDIVVSSRDRGKGGVFQYDFGKLVQNQDVVSFEHTDFLDQPPMALRTAVNALKGQYEMEGHQLNAHIEKALAQWPRLRKRYARPPSHSDRLYQSSVPHPNSVDECDSACSDDPTHLVYRTERDELDDNPAIHYGLIASSNQLMKNATIRDNLAKEKGVLCFEMEAAGLMNHFPCLVIRGICDYSDSHKNKNWQGFAAMTAAAYATDLLRQIPPNRVEAEKPIGAILGQIQEDLGCVHQDVIRTKAAVIASRNDQHVEKLRRWLSPADPSTNAMRARERRHAGTGSWLLQNAAFREWEAGQRQHLWLCGLAGCGKTVLSTIILDHLEQTGAHLTLRFFFDFNDIRKQKLEDLLRSLAFQLYHASAEAAKQLDNLFISSDKGRRQPDVSALSACVESMLQSSPKVAVILDALDECTMRRELIYWIGGLSSSSNTSSIKLIVTGRPEAEFQRELPRLFGENNCKLLKKKAVNADIRSYVDHELNQRPDFKGKEIPHDLLGQIRSRVGDGAEGMFRWAACQLDSLAKCLHPQAIRTALSNLPRDLNETYQRMLQSIPPELKDDAFRLLQFLVHAKRPLTIPEAVDVIATLIQKGQQEFNVERRLLRDDDILYYCPSLVSIVEVTRYGKTVREVQLAHFSVKEYLVDRNQFTLEIASSAIATTCFTYIRGIDCSYPAIRAIFPLAQYAAEVTMELARFAEVSNETVQDTSTTPLLCFYVNAQGGEYGNALQAASYRGHQEIVKLLLNQGADVNAQGGGYGNALQAASYRGHQEIIQLLLNQGADVKEQTSTYRAATTASTVTLWKHC</sequence>
<feature type="domain" description="NACHT" evidence="4">
    <location>
        <begin position="406"/>
        <end position="549"/>
    </location>
</feature>
<dbReference type="PROSITE" id="PS50297">
    <property type="entry name" value="ANK_REP_REGION"/>
    <property type="match status" value="2"/>
</dbReference>
<dbReference type="GeneID" id="43610668"/>
<dbReference type="SUPFAM" id="SSF53167">
    <property type="entry name" value="Purine and uridine phosphorylases"/>
    <property type="match status" value="1"/>
</dbReference>
<dbReference type="Pfam" id="PF12796">
    <property type="entry name" value="Ank_2"/>
    <property type="match status" value="1"/>
</dbReference>
<dbReference type="InterPro" id="IPR000845">
    <property type="entry name" value="Nucleoside_phosphorylase_d"/>
</dbReference>
<keyword evidence="1" id="KW-0677">Repeat</keyword>
<dbReference type="InterPro" id="IPR002110">
    <property type="entry name" value="Ankyrin_rpt"/>
</dbReference>